<protein>
    <submittedName>
        <fullName evidence="2">Uncharacterized protein</fullName>
    </submittedName>
</protein>
<gene>
    <name evidence="2" type="ORF">RUM43_002484</name>
</gene>
<comment type="caution">
    <text evidence="2">The sequence shown here is derived from an EMBL/GenBank/DDBJ whole genome shotgun (WGS) entry which is preliminary data.</text>
</comment>
<evidence type="ECO:0000256" key="1">
    <source>
        <dbReference type="SAM" id="MobiDB-lite"/>
    </source>
</evidence>
<proteinExistence type="predicted"/>
<dbReference type="Proteomes" id="UP001372834">
    <property type="component" value="Unassembled WGS sequence"/>
</dbReference>
<reference evidence="2 3" key="1">
    <citation type="submission" date="2023-10" db="EMBL/GenBank/DDBJ databases">
        <title>Genomes of two closely related lineages of the louse Polyplax serrata with different host specificities.</title>
        <authorList>
            <person name="Martinu J."/>
            <person name="Tarabai H."/>
            <person name="Stefka J."/>
            <person name="Hypsa V."/>
        </authorList>
    </citation>
    <scope>NUCLEOTIDE SEQUENCE [LARGE SCALE GENOMIC DNA]</scope>
    <source>
        <strain evidence="2">HR10_N</strain>
    </source>
</reference>
<evidence type="ECO:0000313" key="2">
    <source>
        <dbReference type="EMBL" id="KAK6628669.1"/>
    </source>
</evidence>
<dbReference type="AlphaFoldDB" id="A0AAN8NYW4"/>
<organism evidence="2 3">
    <name type="scientific">Polyplax serrata</name>
    <name type="common">Common mouse louse</name>
    <dbReference type="NCBI Taxonomy" id="468196"/>
    <lineage>
        <taxon>Eukaryota</taxon>
        <taxon>Metazoa</taxon>
        <taxon>Ecdysozoa</taxon>
        <taxon>Arthropoda</taxon>
        <taxon>Hexapoda</taxon>
        <taxon>Insecta</taxon>
        <taxon>Pterygota</taxon>
        <taxon>Neoptera</taxon>
        <taxon>Paraneoptera</taxon>
        <taxon>Psocodea</taxon>
        <taxon>Troctomorpha</taxon>
        <taxon>Phthiraptera</taxon>
        <taxon>Anoplura</taxon>
        <taxon>Polyplacidae</taxon>
        <taxon>Polyplax</taxon>
    </lineage>
</organism>
<feature type="region of interest" description="Disordered" evidence="1">
    <location>
        <begin position="1"/>
        <end position="25"/>
    </location>
</feature>
<name>A0AAN8NYW4_POLSC</name>
<evidence type="ECO:0000313" key="3">
    <source>
        <dbReference type="Proteomes" id="UP001372834"/>
    </source>
</evidence>
<accession>A0AAN8NYW4</accession>
<dbReference type="EMBL" id="JAWJWE010000036">
    <property type="protein sequence ID" value="KAK6628669.1"/>
    <property type="molecule type" value="Genomic_DNA"/>
</dbReference>
<sequence>MPVRKHEVEIQDMENTEKRAGEKSEAEETCQMINHTEIKHSEELIPKRKSRVVAIMRVHILTGAQPTFRESTRGREVVASGTFPRQVEYLAGPDKRGPKAKVPNCLGRAALSLLCRFVEGCKNPE</sequence>